<dbReference type="EMBL" id="AP012342">
    <property type="protein sequence ID" value="BAM06782.1"/>
    <property type="molecule type" value="Genomic_DNA"/>
</dbReference>
<feature type="region of interest" description="Disordered" evidence="1">
    <location>
        <begin position="81"/>
        <end position="168"/>
    </location>
</feature>
<protein>
    <submittedName>
        <fullName evidence="2">Uncharacterized protein</fullName>
    </submittedName>
</protein>
<dbReference type="Proteomes" id="UP000007382">
    <property type="component" value="Chromosome"/>
</dbReference>
<dbReference type="KEGG" id="lfc:LFE_1089"/>
<evidence type="ECO:0000313" key="3">
    <source>
        <dbReference type="Proteomes" id="UP000007382"/>
    </source>
</evidence>
<feature type="compositionally biased region" description="Basic and acidic residues" evidence="1">
    <location>
        <begin position="91"/>
        <end position="104"/>
    </location>
</feature>
<dbReference type="PATRIC" id="fig|1162668.3.peg.1262"/>
<reference evidence="2 3" key="1">
    <citation type="journal article" date="2012" name="J. Bacteriol.">
        <title>Complete Genome Sequence of Leptospirillum ferrooxidans Strain C2-3, Isolated from a Fresh Volcanic Ash Deposit on the Island of Miyake, Japan.</title>
        <authorList>
            <person name="Fujimura R."/>
            <person name="Sato Y."/>
            <person name="Nishizawa T."/>
            <person name="Oshima K."/>
            <person name="Kim S.-W."/>
            <person name="Hattori M."/>
            <person name="Kamijo T."/>
            <person name="Ohta H."/>
        </authorList>
    </citation>
    <scope>NUCLEOTIDE SEQUENCE [LARGE SCALE GENOMIC DNA]</scope>
    <source>
        <strain evidence="2 3">C2-3</strain>
    </source>
</reference>
<organism evidence="2 3">
    <name type="scientific">Leptospirillum ferrooxidans (strain C2-3)</name>
    <dbReference type="NCBI Taxonomy" id="1162668"/>
    <lineage>
        <taxon>Bacteria</taxon>
        <taxon>Pseudomonadati</taxon>
        <taxon>Nitrospirota</taxon>
        <taxon>Nitrospiria</taxon>
        <taxon>Nitrospirales</taxon>
        <taxon>Nitrospiraceae</taxon>
        <taxon>Leptospirillum</taxon>
    </lineage>
</organism>
<accession>I0IND3</accession>
<feature type="compositionally biased region" description="Basic and acidic residues" evidence="1">
    <location>
        <begin position="115"/>
        <end position="150"/>
    </location>
</feature>
<gene>
    <name evidence="2" type="ordered locus">LFE_1089</name>
</gene>
<dbReference type="RefSeq" id="WP_014449272.1">
    <property type="nucleotide sequence ID" value="NC_017094.1"/>
</dbReference>
<dbReference type="AlphaFoldDB" id="I0IND3"/>
<dbReference type="HOGENOM" id="CLU_1183865_0_0_0"/>
<sequence length="234" mass="26662">MNAFTRKNILLTEHSYNRFRNSSYHDLKKGQDPLSIEKESDMSYQQESYQFLQETRREIDRLTRRIDSLKKVEQLLDGILSGTAPFTPDPPSRHSQPDQSRAIDPELSALPLFSESRRGEKNHVSQMDRPDQDSRHTGKESRTEERKEPVPKILFEPPPSSDTSRASGSWGDLAILALKSSPNPLSLDELVSRISKMEGCPPSNDPRNAIRVALTRRKGDVRREGRGFYQLSDG</sequence>
<evidence type="ECO:0000313" key="2">
    <source>
        <dbReference type="EMBL" id="BAM06782.1"/>
    </source>
</evidence>
<evidence type="ECO:0000256" key="1">
    <source>
        <dbReference type="SAM" id="MobiDB-lite"/>
    </source>
</evidence>
<keyword evidence="3" id="KW-1185">Reference proteome</keyword>
<dbReference type="STRING" id="1162668.LFE_1089"/>
<proteinExistence type="predicted"/>
<reference evidence="3" key="2">
    <citation type="submission" date="2012-03" db="EMBL/GenBank/DDBJ databases">
        <title>The complete genome sequence of the pioneer microbe on fresh volcanic deposit, Leptospirillum ferrooxidans strain C2-3.</title>
        <authorList>
            <person name="Fujimura R."/>
            <person name="Sato Y."/>
            <person name="Nishizawa T."/>
            <person name="Nanba K."/>
            <person name="Oshima K."/>
            <person name="Hattori M."/>
            <person name="Kamijo T."/>
            <person name="Ohta H."/>
        </authorList>
    </citation>
    <scope>NUCLEOTIDE SEQUENCE [LARGE SCALE GENOMIC DNA]</scope>
    <source>
        <strain evidence="3">C2-3</strain>
    </source>
</reference>
<name>I0IND3_LEPFC</name>